<evidence type="ECO:0000259" key="3">
    <source>
        <dbReference type="Pfam" id="PF00561"/>
    </source>
</evidence>
<evidence type="ECO:0000313" key="4">
    <source>
        <dbReference type="EMBL" id="KAG5170080.1"/>
    </source>
</evidence>
<evidence type="ECO:0000256" key="1">
    <source>
        <dbReference type="ARBA" id="ARBA00022801"/>
    </source>
</evidence>
<organism evidence="4">
    <name type="scientific">Psilocybe cubensis</name>
    <name type="common">Psychedelic mushroom</name>
    <name type="synonym">Stropharia cubensis</name>
    <dbReference type="NCBI Taxonomy" id="181762"/>
    <lineage>
        <taxon>Eukaryota</taxon>
        <taxon>Fungi</taxon>
        <taxon>Dikarya</taxon>
        <taxon>Basidiomycota</taxon>
        <taxon>Agaricomycotina</taxon>
        <taxon>Agaricomycetes</taxon>
        <taxon>Agaricomycetidae</taxon>
        <taxon>Agaricales</taxon>
        <taxon>Agaricineae</taxon>
        <taxon>Strophariaceae</taxon>
        <taxon>Psilocybe</taxon>
    </lineage>
</organism>
<sequence>MDPALYKDVVVPRGFKYHYYYSPAAEGKPTLLLLHGFPATSYDWRRQIAYFQPKGYGILAPDSLGSGGSSTPLDVNAFLMNEAAGDIIHILDTENLDKVVGFGHDWGSILLSRLSLLHSDRFIGFVWMGLSFLPPSTQAFDLEAGMQFAKSLVGYEAYAYWQFFISEKAPELIEKNIESFSQLLYPKESPACWLEWITVRGKTEEWMVNNKQPGRPSWLSDEEFDRLNSDVLKSGIRSSLNWYKAQVGNIDLEDNKKIPVENYKLKSPSFLAASMRDPVSVPSMSIAILGQHCDQVKTVEFDAGHWVHVERSEEVNKAVEEWLADLPKA</sequence>
<accession>A0A8H7XY18</accession>
<dbReference type="PRINTS" id="PR00412">
    <property type="entry name" value="EPOXHYDRLASE"/>
</dbReference>
<dbReference type="EMBL" id="JAFIQS010000004">
    <property type="protein sequence ID" value="KAG5170080.1"/>
    <property type="molecule type" value="Genomic_DNA"/>
</dbReference>
<proteinExistence type="inferred from homology"/>
<comment type="caution">
    <text evidence="4">The sequence shown here is derived from an EMBL/GenBank/DDBJ whole genome shotgun (WGS) entry which is preliminary data.</text>
</comment>
<dbReference type="InterPro" id="IPR029058">
    <property type="entry name" value="AB_hydrolase_fold"/>
</dbReference>
<dbReference type="SUPFAM" id="SSF53474">
    <property type="entry name" value="alpha/beta-Hydrolases"/>
    <property type="match status" value="1"/>
</dbReference>
<evidence type="ECO:0000256" key="2">
    <source>
        <dbReference type="ARBA" id="ARBA00038334"/>
    </source>
</evidence>
<dbReference type="Pfam" id="PF00561">
    <property type="entry name" value="Abhydrolase_1"/>
    <property type="match status" value="1"/>
</dbReference>
<keyword evidence="1" id="KW-0378">Hydrolase</keyword>
<feature type="domain" description="AB hydrolase-1" evidence="3">
    <location>
        <begin position="29"/>
        <end position="163"/>
    </location>
</feature>
<protein>
    <recommendedName>
        <fullName evidence="3">AB hydrolase-1 domain-containing protein</fullName>
    </recommendedName>
</protein>
<dbReference type="Gene3D" id="3.40.50.1820">
    <property type="entry name" value="alpha/beta hydrolase"/>
    <property type="match status" value="1"/>
</dbReference>
<dbReference type="InterPro" id="IPR000073">
    <property type="entry name" value="AB_hydrolase_1"/>
</dbReference>
<comment type="similarity">
    <text evidence="2">Belongs to the AB hydrolase superfamily. Epoxide hydrolase family.</text>
</comment>
<reference evidence="4" key="1">
    <citation type="submission" date="2021-02" db="EMBL/GenBank/DDBJ databases">
        <title>Psilocybe cubensis genome.</title>
        <authorList>
            <person name="Mckernan K.J."/>
            <person name="Crawford S."/>
            <person name="Trippe A."/>
            <person name="Kane L.T."/>
            <person name="Mclaughlin S."/>
        </authorList>
    </citation>
    <scope>NUCLEOTIDE SEQUENCE [LARGE SCALE GENOMIC DNA]</scope>
    <source>
        <strain evidence="4">MGC-MH-2018</strain>
    </source>
</reference>
<dbReference type="PANTHER" id="PTHR43329">
    <property type="entry name" value="EPOXIDE HYDROLASE"/>
    <property type="match status" value="1"/>
</dbReference>
<dbReference type="OrthoDB" id="408373at2759"/>
<dbReference type="AlphaFoldDB" id="A0A8H7XY18"/>
<gene>
    <name evidence="4" type="ORF">JR316_004464</name>
</gene>
<dbReference type="GO" id="GO:0016787">
    <property type="term" value="F:hydrolase activity"/>
    <property type="evidence" value="ECO:0007669"/>
    <property type="project" value="UniProtKB-KW"/>
</dbReference>
<name>A0A8H7XY18_PSICU</name>
<dbReference type="InterPro" id="IPR000639">
    <property type="entry name" value="Epox_hydrolase-like"/>
</dbReference>